<keyword evidence="8" id="KW-1279">T cell receptor</keyword>
<reference evidence="11" key="3">
    <citation type="submission" date="2025-09" db="UniProtKB">
        <authorList>
            <consortium name="Ensembl"/>
        </authorList>
    </citation>
    <scope>IDENTIFICATION</scope>
</reference>
<dbReference type="InterPro" id="IPR013106">
    <property type="entry name" value="Ig_V-set"/>
</dbReference>
<keyword evidence="5" id="KW-0675">Receptor</keyword>
<evidence type="ECO:0000256" key="3">
    <source>
        <dbReference type="ARBA" id="ARBA00023130"/>
    </source>
</evidence>
<feature type="chain" id="PRO_5034925286" description="Ig-like domain-containing protein" evidence="9">
    <location>
        <begin position="22"/>
        <end position="130"/>
    </location>
</feature>
<keyword evidence="4" id="KW-1015">Disulfide bond</keyword>
<dbReference type="SMART" id="SM00409">
    <property type="entry name" value="IG"/>
    <property type="match status" value="1"/>
</dbReference>
<evidence type="ECO:0000256" key="7">
    <source>
        <dbReference type="ARBA" id="ARBA00038651"/>
    </source>
</evidence>
<reference evidence="11" key="2">
    <citation type="submission" date="2025-08" db="UniProtKB">
        <authorList>
            <consortium name="Ensembl"/>
        </authorList>
    </citation>
    <scope>IDENTIFICATION</scope>
</reference>
<keyword evidence="12" id="KW-1185">Reference proteome</keyword>
<evidence type="ECO:0000259" key="10">
    <source>
        <dbReference type="PROSITE" id="PS50835"/>
    </source>
</evidence>
<sequence>MGFRLLCWVALCLLGTDHAGAGVSQSPRHKVAEKGQNVTLRCDPISGHDFLYWYRHTLGQGPQFLIYFQDKGVAEQSKLIGERISAERPEGSFSTLKIRPAEQGDSAVYLCTSSLATAWHTHLLPAHKPL</sequence>
<feature type="signal peptide" evidence="9">
    <location>
        <begin position="1"/>
        <end position="21"/>
    </location>
</feature>
<dbReference type="PANTHER" id="PTHR23268:SF20">
    <property type="entry name" value="T CELL RECEPTOR BETA VARIABLE 7-4-RELATED"/>
    <property type="match status" value="1"/>
</dbReference>
<dbReference type="GeneTree" id="ENSGT00940000154460"/>
<dbReference type="InterPro" id="IPR036179">
    <property type="entry name" value="Ig-like_dom_sf"/>
</dbReference>
<reference evidence="11" key="1">
    <citation type="submission" date="2016-12" db="EMBL/GenBank/DDBJ databases">
        <title>Mouse lemur reference genome and diversity panel.</title>
        <authorList>
            <person name="Harris R."/>
            <person name="Larsen P."/>
            <person name="Liu Y."/>
            <person name="Hughes D.S."/>
            <person name="Murali S."/>
            <person name="Raveendran M."/>
            <person name="Korchina V."/>
            <person name="Wang M."/>
            <person name="Jhangiani S."/>
            <person name="Bandaranaike D."/>
            <person name="Bellair M."/>
            <person name="Blankenburg K."/>
            <person name="Chao H."/>
            <person name="Dahdouli M."/>
            <person name="Dinh H."/>
            <person name="Doddapaneni H."/>
            <person name="English A."/>
            <person name="Firestine M."/>
            <person name="Gnanaolivu R."/>
            <person name="Gross S."/>
            <person name="Hernandez B."/>
            <person name="Javaid M."/>
            <person name="Jayaseelan J."/>
            <person name="Jones J."/>
            <person name="Khan Z."/>
            <person name="Kovar C."/>
            <person name="Kurapati P."/>
            <person name="Le B."/>
            <person name="Lee S."/>
            <person name="Li M."/>
            <person name="Mathew T."/>
            <person name="Narasimhan A."/>
            <person name="Ngo D."/>
            <person name="Nguyen L."/>
            <person name="Okwuonu G."/>
            <person name="Ongeri F."/>
            <person name="Osuji N."/>
            <person name="Pu L.-L."/>
            <person name="Puazo M."/>
            <person name="Quiroz J."/>
            <person name="Raj R."/>
            <person name="Rajbhandari K."/>
            <person name="Reid J.G."/>
            <person name="Santibanez J."/>
            <person name="Sexton D."/>
            <person name="Skinner E."/>
            <person name="Vee V."/>
            <person name="Weissenberger G."/>
            <person name="Wu Y."/>
            <person name="Xin Y."/>
            <person name="Han Y."/>
            <person name="Campbell C."/>
            <person name="Brown A."/>
            <person name="Sullivan B."/>
            <person name="Shelton J."/>
            <person name="Brown S."/>
            <person name="Dudchenko O."/>
            <person name="Machol I."/>
            <person name="Durand N."/>
            <person name="Shamim M."/>
            <person name="Lieberman A."/>
            <person name="Muzny D.M."/>
            <person name="Richards S."/>
            <person name="Yoder A."/>
            <person name="Worley K.C."/>
            <person name="Rogers J."/>
            <person name="Gibbs R.A."/>
        </authorList>
    </citation>
    <scope>NUCLEOTIDE SEQUENCE [LARGE SCALE GENOMIC DNA]</scope>
</reference>
<keyword evidence="6" id="KW-0393">Immunoglobulin domain</keyword>
<dbReference type="AlphaFoldDB" id="A0A8C5XJE5"/>
<comment type="subunit">
    <text evidence="7">Alpha-beta TR is a heterodimer composed of an alpha and beta chain; disulfide-linked. The alpha-beta TR is associated with the transmembrane signaling CD3 coreceptor proteins to form the TR-CD3 (TcR or TCR). The assembly of alpha-beta TR heterodimers with CD3 occurs in the endoplasmic reticulum where a single alpha-beta TR heterodimer associates with one CD3D-CD3E heterodimer, one CD3G-CD3E heterodimer and one CD247 homodimer forming a stable octameric structure. CD3D-CD3E and CD3G-CD3E heterodimers preferentially associate with TR alpha and TR beta chains, respectively. The association of the CD247 homodimer is the last step of TcR assembly in the endoplasmic reticulum and is required for transport to the cell surface.</text>
</comment>
<dbReference type="PANTHER" id="PTHR23268">
    <property type="entry name" value="T-CELL RECEPTOR BETA CHAIN"/>
    <property type="match status" value="1"/>
</dbReference>
<dbReference type="GO" id="GO:0007166">
    <property type="term" value="P:cell surface receptor signaling pathway"/>
    <property type="evidence" value="ECO:0007669"/>
    <property type="project" value="TreeGrafter"/>
</dbReference>
<dbReference type="InterPro" id="IPR007110">
    <property type="entry name" value="Ig-like_dom"/>
</dbReference>
<keyword evidence="2" id="KW-0391">Immunity</keyword>
<evidence type="ECO:0000256" key="4">
    <source>
        <dbReference type="ARBA" id="ARBA00023157"/>
    </source>
</evidence>
<dbReference type="EMBL" id="ABDC03015146">
    <property type="status" value="NOT_ANNOTATED_CDS"/>
    <property type="molecule type" value="Genomic_DNA"/>
</dbReference>
<evidence type="ECO:0000256" key="2">
    <source>
        <dbReference type="ARBA" id="ARBA00022859"/>
    </source>
</evidence>
<dbReference type="Pfam" id="PF07686">
    <property type="entry name" value="V-set"/>
    <property type="match status" value="1"/>
</dbReference>
<dbReference type="GO" id="GO:0002250">
    <property type="term" value="P:adaptive immune response"/>
    <property type="evidence" value="ECO:0007669"/>
    <property type="project" value="UniProtKB-KW"/>
</dbReference>
<protein>
    <recommendedName>
        <fullName evidence="10">Ig-like domain-containing protein</fullName>
    </recommendedName>
</protein>
<organism evidence="11 12">
    <name type="scientific">Microcebus murinus</name>
    <name type="common">Gray mouse lemur</name>
    <name type="synonym">Lemur murinus</name>
    <dbReference type="NCBI Taxonomy" id="30608"/>
    <lineage>
        <taxon>Eukaryota</taxon>
        <taxon>Metazoa</taxon>
        <taxon>Chordata</taxon>
        <taxon>Craniata</taxon>
        <taxon>Vertebrata</taxon>
        <taxon>Euteleostomi</taxon>
        <taxon>Mammalia</taxon>
        <taxon>Eutheria</taxon>
        <taxon>Euarchontoglires</taxon>
        <taxon>Primates</taxon>
        <taxon>Strepsirrhini</taxon>
        <taxon>Lemuriformes</taxon>
        <taxon>Cheirogaleidae</taxon>
        <taxon>Microcebus</taxon>
    </lineage>
</organism>
<dbReference type="InterPro" id="IPR003599">
    <property type="entry name" value="Ig_sub"/>
</dbReference>
<dbReference type="Proteomes" id="UP000694394">
    <property type="component" value="Chromosome 11"/>
</dbReference>
<keyword evidence="3" id="KW-1064">Adaptive immunity</keyword>
<dbReference type="InterPro" id="IPR050413">
    <property type="entry name" value="TCR_beta_variable"/>
</dbReference>
<accession>A0A8C5XJE5</accession>
<evidence type="ECO:0000256" key="1">
    <source>
        <dbReference type="ARBA" id="ARBA00022729"/>
    </source>
</evidence>
<dbReference type="Gene3D" id="2.60.40.10">
    <property type="entry name" value="Immunoglobulins"/>
    <property type="match status" value="1"/>
</dbReference>
<name>A0A8C5XJE5_MICMU</name>
<evidence type="ECO:0000313" key="12">
    <source>
        <dbReference type="Proteomes" id="UP000694394"/>
    </source>
</evidence>
<evidence type="ECO:0000256" key="6">
    <source>
        <dbReference type="ARBA" id="ARBA00023319"/>
    </source>
</evidence>
<evidence type="ECO:0000256" key="5">
    <source>
        <dbReference type="ARBA" id="ARBA00023170"/>
    </source>
</evidence>
<keyword evidence="1 9" id="KW-0732">Signal</keyword>
<dbReference type="InterPro" id="IPR013783">
    <property type="entry name" value="Ig-like_fold"/>
</dbReference>
<dbReference type="SUPFAM" id="SSF48726">
    <property type="entry name" value="Immunoglobulin"/>
    <property type="match status" value="1"/>
</dbReference>
<evidence type="ECO:0000313" key="11">
    <source>
        <dbReference type="Ensembl" id="ENSMICP00000028471.1"/>
    </source>
</evidence>
<evidence type="ECO:0000256" key="9">
    <source>
        <dbReference type="SAM" id="SignalP"/>
    </source>
</evidence>
<feature type="domain" description="Ig-like" evidence="10">
    <location>
        <begin position="21"/>
        <end position="114"/>
    </location>
</feature>
<proteinExistence type="predicted"/>
<dbReference type="PROSITE" id="PS50835">
    <property type="entry name" value="IG_LIKE"/>
    <property type="match status" value="1"/>
</dbReference>
<dbReference type="GO" id="GO:0042101">
    <property type="term" value="C:T cell receptor complex"/>
    <property type="evidence" value="ECO:0007669"/>
    <property type="project" value="UniProtKB-KW"/>
</dbReference>
<dbReference type="CDD" id="cd05899">
    <property type="entry name" value="IgV_TCR_beta"/>
    <property type="match status" value="1"/>
</dbReference>
<dbReference type="Ensembl" id="ENSMICT00000032722.2">
    <property type="protein sequence ID" value="ENSMICP00000028471.1"/>
    <property type="gene ID" value="ENSMICG00000026754.2"/>
</dbReference>
<evidence type="ECO:0000256" key="8">
    <source>
        <dbReference type="ARBA" id="ARBA00043266"/>
    </source>
</evidence>
<dbReference type="FunFam" id="2.60.40.10:FF:002491">
    <property type="entry name" value="T cell receptor beta variable 12-4"/>
    <property type="match status" value="1"/>
</dbReference>